<evidence type="ECO:0000313" key="3">
    <source>
        <dbReference type="Proteomes" id="UP000184291"/>
    </source>
</evidence>
<sequence length="152" mass="16130">MATKISTVTTVNASSIDAQSMDVLLDAAHRLPQGSPLAILLENMLSALRNGVDVASLSLDRPVTPNQAATALGMSRPSVYKLMDSGLLKFHYVGKDRRIPATALVDYLDRRERASAQMAEDLANRDRTIAQAVDAIAPLSAEDLLVSGGGAQ</sequence>
<dbReference type="InterPro" id="IPR010093">
    <property type="entry name" value="SinI_DNA-bd"/>
</dbReference>
<dbReference type="EMBL" id="FQTT01000001">
    <property type="protein sequence ID" value="SHE24146.1"/>
    <property type="molecule type" value="Genomic_DNA"/>
</dbReference>
<reference evidence="3" key="1">
    <citation type="submission" date="2016-09" db="EMBL/GenBank/DDBJ databases">
        <authorList>
            <person name="Strepis N."/>
        </authorList>
    </citation>
    <scope>NUCLEOTIDE SEQUENCE [LARGE SCALE GENOMIC DNA]</scope>
</reference>
<dbReference type="OrthoDB" id="26212at2"/>
<dbReference type="InterPro" id="IPR041657">
    <property type="entry name" value="HTH_17"/>
</dbReference>
<name>A0A1M4RVY8_9ACTO</name>
<evidence type="ECO:0000259" key="1">
    <source>
        <dbReference type="Pfam" id="PF12728"/>
    </source>
</evidence>
<gene>
    <name evidence="2" type="ORF">ACGLYG10_0346</name>
</gene>
<dbReference type="NCBIfam" id="TIGR01764">
    <property type="entry name" value="excise"/>
    <property type="match status" value="1"/>
</dbReference>
<organism evidence="2 3">
    <name type="scientific">Actinomyces glycerinitolerans</name>
    <dbReference type="NCBI Taxonomy" id="1892869"/>
    <lineage>
        <taxon>Bacteria</taxon>
        <taxon>Bacillati</taxon>
        <taxon>Actinomycetota</taxon>
        <taxon>Actinomycetes</taxon>
        <taxon>Actinomycetales</taxon>
        <taxon>Actinomycetaceae</taxon>
        <taxon>Actinomyces</taxon>
    </lineage>
</organism>
<keyword evidence="3" id="KW-1185">Reference proteome</keyword>
<dbReference type="Proteomes" id="UP000184291">
    <property type="component" value="Unassembled WGS sequence"/>
</dbReference>
<protein>
    <recommendedName>
        <fullName evidence="1">Helix-turn-helix domain-containing protein</fullName>
    </recommendedName>
</protein>
<accession>A0A1M4RVY8</accession>
<evidence type="ECO:0000313" key="2">
    <source>
        <dbReference type="EMBL" id="SHE24146.1"/>
    </source>
</evidence>
<dbReference type="AlphaFoldDB" id="A0A1M4RVY8"/>
<dbReference type="STRING" id="1892869.ACGLYG10_0346"/>
<dbReference type="Pfam" id="PF12728">
    <property type="entry name" value="HTH_17"/>
    <property type="match status" value="1"/>
</dbReference>
<proteinExistence type="predicted"/>
<feature type="domain" description="Helix-turn-helix" evidence="1">
    <location>
        <begin position="64"/>
        <end position="111"/>
    </location>
</feature>
<dbReference type="RefSeq" id="WP_073327348.1">
    <property type="nucleotide sequence ID" value="NZ_FQTT01000001.1"/>
</dbReference>
<dbReference type="GO" id="GO:0003677">
    <property type="term" value="F:DNA binding"/>
    <property type="evidence" value="ECO:0007669"/>
    <property type="project" value="InterPro"/>
</dbReference>